<dbReference type="GO" id="GO:0046820">
    <property type="term" value="F:4-amino-4-deoxychorismate synthase activity"/>
    <property type="evidence" value="ECO:0007669"/>
    <property type="project" value="UniProtKB-EC"/>
</dbReference>
<evidence type="ECO:0000256" key="6">
    <source>
        <dbReference type="ARBA" id="ARBA00022909"/>
    </source>
</evidence>
<keyword evidence="5" id="KW-0808">Transferase</keyword>
<keyword evidence="7" id="KW-0315">Glutamine amidotransferase</keyword>
<evidence type="ECO:0000313" key="14">
    <source>
        <dbReference type="Proteomes" id="UP000292447"/>
    </source>
</evidence>
<name>A0A4P6XQ13_9ASCO</name>
<evidence type="ECO:0000256" key="8">
    <source>
        <dbReference type="ARBA" id="ARBA00031329"/>
    </source>
</evidence>
<gene>
    <name evidence="13" type="primary">MPUL0D05530</name>
    <name evidence="13" type="ORF">METSCH_D05530</name>
</gene>
<organism evidence="13 14">
    <name type="scientific">Metschnikowia aff. pulcherrima</name>
    <dbReference type="NCBI Taxonomy" id="2163413"/>
    <lineage>
        <taxon>Eukaryota</taxon>
        <taxon>Fungi</taxon>
        <taxon>Dikarya</taxon>
        <taxon>Ascomycota</taxon>
        <taxon>Saccharomycotina</taxon>
        <taxon>Pichiomycetes</taxon>
        <taxon>Metschnikowiaceae</taxon>
        <taxon>Metschnikowia</taxon>
    </lineage>
</organism>
<evidence type="ECO:0000256" key="3">
    <source>
        <dbReference type="ARBA" id="ARBA00005970"/>
    </source>
</evidence>
<keyword evidence="14" id="KW-1185">Reference proteome</keyword>
<dbReference type="NCBIfam" id="TIGR01823">
    <property type="entry name" value="PabB-fungal"/>
    <property type="match status" value="1"/>
</dbReference>
<dbReference type="InterPro" id="IPR010117">
    <property type="entry name" value="PabB_fungal"/>
</dbReference>
<dbReference type="InterPro" id="IPR029062">
    <property type="entry name" value="Class_I_gatase-like"/>
</dbReference>
<dbReference type="Gene3D" id="3.40.50.880">
    <property type="match status" value="1"/>
</dbReference>
<dbReference type="GO" id="GO:0046656">
    <property type="term" value="P:folic acid biosynthetic process"/>
    <property type="evidence" value="ECO:0007669"/>
    <property type="project" value="UniProtKB-KW"/>
</dbReference>
<evidence type="ECO:0000256" key="4">
    <source>
        <dbReference type="ARBA" id="ARBA00013139"/>
    </source>
</evidence>
<dbReference type="InterPro" id="IPR006805">
    <property type="entry name" value="Anth_synth_I_N"/>
</dbReference>
<keyword evidence="6" id="KW-0289">Folate biosynthesis</keyword>
<dbReference type="CDD" id="cd01743">
    <property type="entry name" value="GATase1_Anthranilate_Synthase"/>
    <property type="match status" value="1"/>
</dbReference>
<dbReference type="STRING" id="2163413.A0A4P6XQ13"/>
<dbReference type="PANTHER" id="PTHR11236:SF18">
    <property type="entry name" value="AMINODEOXYCHORISMATE SYNTHASE"/>
    <property type="match status" value="1"/>
</dbReference>
<feature type="domain" description="Glutamine amidotransferase" evidence="10">
    <location>
        <begin position="3"/>
        <end position="221"/>
    </location>
</feature>
<dbReference type="UniPathway" id="UPA00077">
    <property type="reaction ID" value="UER00149"/>
</dbReference>
<dbReference type="PRINTS" id="PR00097">
    <property type="entry name" value="ANTSNTHASEII"/>
</dbReference>
<comment type="similarity">
    <text evidence="3">In the C-terminal section; belongs to the anthranilate synthase component I family.</text>
</comment>
<dbReference type="PROSITE" id="PS51273">
    <property type="entry name" value="GATASE_TYPE_1"/>
    <property type="match status" value="1"/>
</dbReference>
<dbReference type="InterPro" id="IPR006221">
    <property type="entry name" value="TrpG/PapA_dom"/>
</dbReference>
<dbReference type="GO" id="GO:0000162">
    <property type="term" value="P:L-tryptophan biosynthetic process"/>
    <property type="evidence" value="ECO:0007669"/>
    <property type="project" value="TreeGrafter"/>
</dbReference>
<dbReference type="InterPro" id="IPR019999">
    <property type="entry name" value="Anth_synth_I-like"/>
</dbReference>
<comment type="pathway">
    <text evidence="2">Cofactor biosynthesis; tetrahydrofolate biosynthesis; 4-aminobenzoate from chorismate: step 1/2.</text>
</comment>
<evidence type="ECO:0000259" key="12">
    <source>
        <dbReference type="Pfam" id="PF04715"/>
    </source>
</evidence>
<feature type="domain" description="Anthranilate synthase component I N-terminal" evidence="12">
    <location>
        <begin position="291"/>
        <end position="442"/>
    </location>
</feature>
<dbReference type="SUPFAM" id="SSF52317">
    <property type="entry name" value="Class I glutamine amidotransferase-like"/>
    <property type="match status" value="1"/>
</dbReference>
<dbReference type="SUPFAM" id="SSF56322">
    <property type="entry name" value="ADC synthase"/>
    <property type="match status" value="1"/>
</dbReference>
<evidence type="ECO:0000256" key="7">
    <source>
        <dbReference type="ARBA" id="ARBA00022962"/>
    </source>
</evidence>
<dbReference type="NCBIfam" id="TIGR00566">
    <property type="entry name" value="trpG_papA"/>
    <property type="match status" value="1"/>
</dbReference>
<dbReference type="PRINTS" id="PR00096">
    <property type="entry name" value="GATASE"/>
</dbReference>
<evidence type="ECO:0000313" key="13">
    <source>
        <dbReference type="EMBL" id="QBM89480.1"/>
    </source>
</evidence>
<dbReference type="Gene3D" id="3.60.120.10">
    <property type="entry name" value="Anthranilate synthase"/>
    <property type="match status" value="1"/>
</dbReference>
<accession>A0A4P6XQ13</accession>
<dbReference type="InterPro" id="IPR015890">
    <property type="entry name" value="Chorismate_C"/>
</dbReference>
<evidence type="ECO:0000256" key="1">
    <source>
        <dbReference type="ARBA" id="ARBA00001000"/>
    </source>
</evidence>
<feature type="domain" description="Chorismate-utilising enzyme C-terminal" evidence="11">
    <location>
        <begin position="496"/>
        <end position="773"/>
    </location>
</feature>
<dbReference type="Proteomes" id="UP000292447">
    <property type="component" value="Chromosome IV"/>
</dbReference>
<dbReference type="Pfam" id="PF04715">
    <property type="entry name" value="Anth_synt_I_N"/>
    <property type="match status" value="1"/>
</dbReference>
<protein>
    <recommendedName>
        <fullName evidence="4">aminodeoxychorismate synthase</fullName>
        <ecNumber evidence="4">2.6.1.85</ecNumber>
    </recommendedName>
    <alternativeName>
        <fullName evidence="8">Para-aminobenzoate synthase</fullName>
    </alternativeName>
    <alternativeName>
        <fullName evidence="9">p-aminobenzoic acid synthase</fullName>
    </alternativeName>
</protein>
<dbReference type="PANTHER" id="PTHR11236">
    <property type="entry name" value="AMINOBENZOATE/ANTHRANILATE SYNTHASE"/>
    <property type="match status" value="1"/>
</dbReference>
<dbReference type="EC" id="2.6.1.85" evidence="4"/>
<evidence type="ECO:0000259" key="10">
    <source>
        <dbReference type="Pfam" id="PF00117"/>
    </source>
</evidence>
<dbReference type="GO" id="GO:0005737">
    <property type="term" value="C:cytoplasm"/>
    <property type="evidence" value="ECO:0007669"/>
    <property type="project" value="TreeGrafter"/>
</dbReference>
<evidence type="ECO:0000256" key="5">
    <source>
        <dbReference type="ARBA" id="ARBA00022679"/>
    </source>
</evidence>
<dbReference type="InterPro" id="IPR005801">
    <property type="entry name" value="ADC_synthase"/>
</dbReference>
<evidence type="ECO:0000259" key="11">
    <source>
        <dbReference type="Pfam" id="PF00425"/>
    </source>
</evidence>
<dbReference type="InterPro" id="IPR017926">
    <property type="entry name" value="GATASE"/>
</dbReference>
<dbReference type="AlphaFoldDB" id="A0A4P6XQ13"/>
<dbReference type="EMBL" id="CP034459">
    <property type="protein sequence ID" value="QBM89480.1"/>
    <property type="molecule type" value="Genomic_DNA"/>
</dbReference>
<reference evidence="14" key="1">
    <citation type="submission" date="2019-03" db="EMBL/GenBank/DDBJ databases">
        <title>Snf2 controls pulcherriminic acid biosynthesis and connects pigmentation and antifungal activity of the yeast Metschnikowia pulcherrima.</title>
        <authorList>
            <person name="Gore-Lloyd D."/>
            <person name="Sumann I."/>
            <person name="Brachmann A.O."/>
            <person name="Schneeberger K."/>
            <person name="Ortiz-Merino R.A."/>
            <person name="Moreno-Beltran M."/>
            <person name="Schlaefli M."/>
            <person name="Kirner P."/>
            <person name="Santos Kron A."/>
            <person name="Wolfe K.H."/>
            <person name="Piel J."/>
            <person name="Ahrens C.H."/>
            <person name="Henk D."/>
            <person name="Freimoser F.M."/>
        </authorList>
    </citation>
    <scope>NUCLEOTIDE SEQUENCE [LARGE SCALE GENOMIC DNA]</scope>
    <source>
        <strain evidence="14">APC 1.2</strain>
    </source>
</reference>
<dbReference type="Pfam" id="PF00425">
    <property type="entry name" value="Chorismate_bind"/>
    <property type="match status" value="1"/>
</dbReference>
<proteinExistence type="inferred from homology"/>
<dbReference type="Pfam" id="PF00117">
    <property type="entry name" value="GATase"/>
    <property type="match status" value="1"/>
</dbReference>
<evidence type="ECO:0000256" key="2">
    <source>
        <dbReference type="ARBA" id="ARBA00005009"/>
    </source>
</evidence>
<comment type="catalytic activity">
    <reaction evidence="1">
        <text>chorismate + L-glutamine = 4-amino-4-deoxychorismate + L-glutamate</text>
        <dbReference type="Rhea" id="RHEA:11672"/>
        <dbReference type="ChEBI" id="CHEBI:29748"/>
        <dbReference type="ChEBI" id="CHEBI:29985"/>
        <dbReference type="ChEBI" id="CHEBI:58359"/>
        <dbReference type="ChEBI" id="CHEBI:58406"/>
        <dbReference type="EC" id="2.6.1.85"/>
    </reaction>
</comment>
<dbReference type="GO" id="GO:0008153">
    <property type="term" value="P:4-aminobenzoate biosynthetic process"/>
    <property type="evidence" value="ECO:0007669"/>
    <property type="project" value="TreeGrafter"/>
</dbReference>
<evidence type="ECO:0000256" key="9">
    <source>
        <dbReference type="ARBA" id="ARBA00031904"/>
    </source>
</evidence>
<dbReference type="GO" id="GO:0046654">
    <property type="term" value="P:tetrahydrofolate biosynthetic process"/>
    <property type="evidence" value="ECO:0007669"/>
    <property type="project" value="UniProtKB-UniPathway"/>
</dbReference>
<sequence length="782" mass="88057">MILLIDSYDSFSHNLRRLLEVNLGKTVVTIFNDTFAPSEYENAFLTWIQHFDYIVVGPGPGHPQSAADVGIVGWLFRHFAAFPAECVPVLGVCLGFQSLCHEFGNKVVRLENIKHGQVYAIEAVECELFGGKGADLTPFDSVRYHSLHVDLATLNHAILPLATCTETAANQGDLNSDKNGNGVNPKRVLMAGKHVSLPLYGVQYHPESICSSKGDELVRNFDKIADKYNKQERPSLGHSQNQAELLQINEKMVNSRLVHDDYLVTDGKFFCNGAPDVFAKQFSPQDKRTMPIDVCDHLARKNIDFTFLNSAADPGQWCIIGLPEKGHSEVITHSIDAPEYVVTLTYKGNDSQKHRLESMWKFLASKMAEKYISRSALEAQMGPIHNRPFPFLGGYMGILSYEEGKYLNTAAMTPPCDENSPDTKLVFIERSILYDRVTKSWFFISIKNRDSEFGNKLISDLCSVPDLQLDAASVPKSVKELCRPEHQNIHYEFPSRDVYRKQFDLCQEHLHAGDSYELCLTTQLKILLPLYLKPWDIYKVLAVHKNPSPYLSYMDLDDCVLISSSPERFLSWSDSEHEPGQKVAELRPIKGTVKNTEHVTLEDATKILRTPKEMGENLMIVDLIRHDLQLFTEDVTVDALMAVEEYKTVYQLVSVIRGHMQKEGFKGIDILSLSLPPGSMTGAPKKRSIELLQQIESLQPTMMPAGRRGLYSGVAGYWSVTDDADWSVTIRSIVNYKKDRQNSADLNVWRIGAGGAITVLSEEEAEWEEMHVKLLSTLQTFL</sequence>